<accession>A0A8H6CJG1</accession>
<gene>
    <name evidence="2" type="ORF">HO173_012985</name>
</gene>
<evidence type="ECO:0000256" key="1">
    <source>
        <dbReference type="SAM" id="MobiDB-lite"/>
    </source>
</evidence>
<keyword evidence="3" id="KW-1185">Reference proteome</keyword>
<dbReference type="AlphaFoldDB" id="A0A8H6CJG1"/>
<reference evidence="2 3" key="1">
    <citation type="journal article" date="2020" name="Genomics">
        <title>Complete, high-quality genomes from long-read metagenomic sequencing of two wolf lichen thalli reveals enigmatic genome architecture.</title>
        <authorList>
            <person name="McKenzie S.K."/>
            <person name="Walston R.F."/>
            <person name="Allen J.L."/>
        </authorList>
    </citation>
    <scope>NUCLEOTIDE SEQUENCE [LARGE SCALE GENOMIC DNA]</scope>
    <source>
        <strain evidence="2">WasteWater2</strain>
    </source>
</reference>
<dbReference type="RefSeq" id="XP_037158340.1">
    <property type="nucleotide sequence ID" value="XM_037314814.1"/>
</dbReference>
<feature type="region of interest" description="Disordered" evidence="1">
    <location>
        <begin position="75"/>
        <end position="94"/>
    </location>
</feature>
<organism evidence="2 3">
    <name type="scientific">Letharia columbiana</name>
    <dbReference type="NCBI Taxonomy" id="112416"/>
    <lineage>
        <taxon>Eukaryota</taxon>
        <taxon>Fungi</taxon>
        <taxon>Dikarya</taxon>
        <taxon>Ascomycota</taxon>
        <taxon>Pezizomycotina</taxon>
        <taxon>Lecanoromycetes</taxon>
        <taxon>OSLEUM clade</taxon>
        <taxon>Lecanoromycetidae</taxon>
        <taxon>Lecanorales</taxon>
        <taxon>Lecanorineae</taxon>
        <taxon>Parmeliaceae</taxon>
        <taxon>Letharia</taxon>
    </lineage>
</organism>
<sequence length="94" mass="10112">MESMRFRPDAVKQHRYEKFCALEHKTGTISHAITAEASSNSASKYISSTSAKSFPPACWVHVCKITLKQLTTCGETTHGGSRTATTGEACTASS</sequence>
<evidence type="ECO:0000313" key="2">
    <source>
        <dbReference type="EMBL" id="KAF6224642.1"/>
    </source>
</evidence>
<evidence type="ECO:0000313" key="3">
    <source>
        <dbReference type="Proteomes" id="UP000578531"/>
    </source>
</evidence>
<dbReference type="EMBL" id="JACCJC010000115">
    <property type="protein sequence ID" value="KAF6224642.1"/>
    <property type="molecule type" value="Genomic_DNA"/>
</dbReference>
<dbReference type="GeneID" id="59294617"/>
<protein>
    <submittedName>
        <fullName evidence="2">Uncharacterized protein</fullName>
    </submittedName>
</protein>
<name>A0A8H6CJG1_9LECA</name>
<dbReference type="Proteomes" id="UP000578531">
    <property type="component" value="Unassembled WGS sequence"/>
</dbReference>
<comment type="caution">
    <text evidence="2">The sequence shown here is derived from an EMBL/GenBank/DDBJ whole genome shotgun (WGS) entry which is preliminary data.</text>
</comment>
<proteinExistence type="predicted"/>